<dbReference type="PANTHER" id="PTHR45138">
    <property type="entry name" value="REGULATORY COMPONENTS OF SENSORY TRANSDUCTION SYSTEM"/>
    <property type="match status" value="1"/>
</dbReference>
<dbReference type="SMART" id="SM00267">
    <property type="entry name" value="GGDEF"/>
    <property type="match status" value="1"/>
</dbReference>
<feature type="domain" description="GGDEF" evidence="4">
    <location>
        <begin position="220"/>
        <end position="349"/>
    </location>
</feature>
<gene>
    <name evidence="5" type="ORF">J2T07_000666</name>
</gene>
<evidence type="ECO:0000313" key="5">
    <source>
        <dbReference type="EMBL" id="MDQ0008507.1"/>
    </source>
</evidence>
<dbReference type="Proteomes" id="UP001237737">
    <property type="component" value="Unassembled WGS sequence"/>
</dbReference>
<keyword evidence="6" id="KW-1185">Reference proteome</keyword>
<evidence type="ECO:0000256" key="1">
    <source>
        <dbReference type="ARBA" id="ARBA00012528"/>
    </source>
</evidence>
<evidence type="ECO:0000256" key="2">
    <source>
        <dbReference type="ARBA" id="ARBA00034247"/>
    </source>
</evidence>
<dbReference type="PROSITE" id="PS50887">
    <property type="entry name" value="GGDEF"/>
    <property type="match status" value="1"/>
</dbReference>
<dbReference type="NCBIfam" id="TIGR00254">
    <property type="entry name" value="GGDEF"/>
    <property type="match status" value="1"/>
</dbReference>
<evidence type="ECO:0000259" key="4">
    <source>
        <dbReference type="PROSITE" id="PS50887"/>
    </source>
</evidence>
<dbReference type="EMBL" id="JAUSSK010000001">
    <property type="protein sequence ID" value="MDQ0008507.1"/>
    <property type="molecule type" value="Genomic_DNA"/>
</dbReference>
<dbReference type="CDD" id="cd01949">
    <property type="entry name" value="GGDEF"/>
    <property type="match status" value="1"/>
</dbReference>
<comment type="catalytic activity">
    <reaction evidence="2">
        <text>2 GTP = 3',3'-c-di-GMP + 2 diphosphate</text>
        <dbReference type="Rhea" id="RHEA:24898"/>
        <dbReference type="ChEBI" id="CHEBI:33019"/>
        <dbReference type="ChEBI" id="CHEBI:37565"/>
        <dbReference type="ChEBI" id="CHEBI:58805"/>
        <dbReference type="EC" id="2.7.7.65"/>
    </reaction>
</comment>
<proteinExistence type="predicted"/>
<feature type="region of interest" description="Disordered" evidence="3">
    <location>
        <begin position="1"/>
        <end position="24"/>
    </location>
</feature>
<dbReference type="InterPro" id="IPR043128">
    <property type="entry name" value="Rev_trsase/Diguanyl_cyclase"/>
</dbReference>
<dbReference type="Pfam" id="PF00990">
    <property type="entry name" value="GGDEF"/>
    <property type="match status" value="1"/>
</dbReference>
<comment type="caution">
    <text evidence="5">The sequence shown here is derived from an EMBL/GenBank/DDBJ whole genome shotgun (WGS) entry which is preliminary data.</text>
</comment>
<evidence type="ECO:0000313" key="6">
    <source>
        <dbReference type="Proteomes" id="UP001237737"/>
    </source>
</evidence>
<accession>A0ABT9SU40</accession>
<dbReference type="InterPro" id="IPR050469">
    <property type="entry name" value="Diguanylate_Cyclase"/>
</dbReference>
<sequence length="368" mass="41186">MSRRFGRAETTRMKAPWHSPAGAPPESRLLASVAEFTHHRDIDALDHSVVLSLAELIAVNSVTLCKRGESPQHPVDSIVVCSRKPGGGFVIEALDPTREGDPLDTLVCAMETLEAISDITDDGNSRLVVPIHREHAAIGALMLEAPDSLDNVRSMVEGFARIYCNYIALLNESERDKLTGLYNRRSFEQRLQRLLTLQRQKARGAAQDGEDKRRPVEEPSQLYLAILDIDHFKRINDTYGHVYGDEVILLLAQHMRASFRQSDVLFRFGGEEFVILLAAQDETAVHLVLDRFRQFVADHAFPQVGHVTVSIGYARITENDYPEIVLDRADKALYFAKQNGRDSVHGYESLTRRGELATPVSLGSIDLF</sequence>
<dbReference type="EC" id="2.7.7.65" evidence="1"/>
<organism evidence="5 6">
    <name type="scientific">Luteibacter jiangsuensis</name>
    <dbReference type="NCBI Taxonomy" id="637577"/>
    <lineage>
        <taxon>Bacteria</taxon>
        <taxon>Pseudomonadati</taxon>
        <taxon>Pseudomonadota</taxon>
        <taxon>Gammaproteobacteria</taxon>
        <taxon>Lysobacterales</taxon>
        <taxon>Rhodanobacteraceae</taxon>
        <taxon>Luteibacter</taxon>
    </lineage>
</organism>
<reference evidence="5 6" key="1">
    <citation type="submission" date="2023-07" db="EMBL/GenBank/DDBJ databases">
        <title>Sorghum-associated microbial communities from plants grown in Nebraska, USA.</title>
        <authorList>
            <person name="Schachtman D."/>
        </authorList>
    </citation>
    <scope>NUCLEOTIDE SEQUENCE [LARGE SCALE GENOMIC DNA]</scope>
    <source>
        <strain evidence="5 6">CC60</strain>
    </source>
</reference>
<evidence type="ECO:0000256" key="3">
    <source>
        <dbReference type="SAM" id="MobiDB-lite"/>
    </source>
</evidence>
<feature type="compositionally biased region" description="Basic and acidic residues" evidence="3">
    <location>
        <begin position="1"/>
        <end position="12"/>
    </location>
</feature>
<dbReference type="InterPro" id="IPR029787">
    <property type="entry name" value="Nucleotide_cyclase"/>
</dbReference>
<dbReference type="PANTHER" id="PTHR45138:SF9">
    <property type="entry name" value="DIGUANYLATE CYCLASE DGCM-RELATED"/>
    <property type="match status" value="1"/>
</dbReference>
<dbReference type="SUPFAM" id="SSF55073">
    <property type="entry name" value="Nucleotide cyclase"/>
    <property type="match status" value="1"/>
</dbReference>
<dbReference type="RefSeq" id="WP_306847239.1">
    <property type="nucleotide sequence ID" value="NZ_JAUSSK010000001.1"/>
</dbReference>
<dbReference type="Gene3D" id="3.30.70.270">
    <property type="match status" value="1"/>
</dbReference>
<name>A0ABT9SU40_9GAMM</name>
<dbReference type="InterPro" id="IPR000160">
    <property type="entry name" value="GGDEF_dom"/>
</dbReference>
<protein>
    <recommendedName>
        <fullName evidence="1">diguanylate cyclase</fullName>
        <ecNumber evidence="1">2.7.7.65</ecNumber>
    </recommendedName>
</protein>